<feature type="domain" description="FAD-binding" evidence="6">
    <location>
        <begin position="56"/>
        <end position="307"/>
    </location>
</feature>
<evidence type="ECO:0000313" key="8">
    <source>
        <dbReference type="Proteomes" id="UP000813444"/>
    </source>
</evidence>
<reference evidence="7" key="1">
    <citation type="journal article" date="2021" name="Nat. Commun.">
        <title>Genetic determinants of endophytism in the Arabidopsis root mycobiome.</title>
        <authorList>
            <person name="Mesny F."/>
            <person name="Miyauchi S."/>
            <person name="Thiergart T."/>
            <person name="Pickel B."/>
            <person name="Atanasova L."/>
            <person name="Karlsson M."/>
            <person name="Huettel B."/>
            <person name="Barry K.W."/>
            <person name="Haridas S."/>
            <person name="Chen C."/>
            <person name="Bauer D."/>
            <person name="Andreopoulos W."/>
            <person name="Pangilinan J."/>
            <person name="LaButti K."/>
            <person name="Riley R."/>
            <person name="Lipzen A."/>
            <person name="Clum A."/>
            <person name="Drula E."/>
            <person name="Henrissat B."/>
            <person name="Kohler A."/>
            <person name="Grigoriev I.V."/>
            <person name="Martin F.M."/>
            <person name="Hacquard S."/>
        </authorList>
    </citation>
    <scope>NUCLEOTIDE SEQUENCE</scope>
    <source>
        <strain evidence="7">MPI-CAGE-CH-0235</strain>
    </source>
</reference>
<organism evidence="7 8">
    <name type="scientific">Stachybotrys elegans</name>
    <dbReference type="NCBI Taxonomy" id="80388"/>
    <lineage>
        <taxon>Eukaryota</taxon>
        <taxon>Fungi</taxon>
        <taxon>Dikarya</taxon>
        <taxon>Ascomycota</taxon>
        <taxon>Pezizomycotina</taxon>
        <taxon>Sordariomycetes</taxon>
        <taxon>Hypocreomycetidae</taxon>
        <taxon>Hypocreales</taxon>
        <taxon>Stachybotryaceae</taxon>
        <taxon>Stachybotrys</taxon>
    </lineage>
</organism>
<evidence type="ECO:0000256" key="1">
    <source>
        <dbReference type="ARBA" id="ARBA00001974"/>
    </source>
</evidence>
<name>A0A8K0ST40_9HYPO</name>
<keyword evidence="5" id="KW-0503">Monooxygenase</keyword>
<dbReference type="GO" id="GO:0004497">
    <property type="term" value="F:monooxygenase activity"/>
    <property type="evidence" value="ECO:0007669"/>
    <property type="project" value="UniProtKB-KW"/>
</dbReference>
<keyword evidence="4" id="KW-0560">Oxidoreductase</keyword>
<dbReference type="Proteomes" id="UP000813444">
    <property type="component" value="Unassembled WGS sequence"/>
</dbReference>
<dbReference type="OrthoDB" id="47494at2759"/>
<dbReference type="Pfam" id="PF01494">
    <property type="entry name" value="FAD_binding_3"/>
    <property type="match status" value="1"/>
</dbReference>
<keyword evidence="8" id="KW-1185">Reference proteome</keyword>
<evidence type="ECO:0000256" key="5">
    <source>
        <dbReference type="ARBA" id="ARBA00023033"/>
    </source>
</evidence>
<gene>
    <name evidence="7" type="ORF">B0I35DRAFT_349727</name>
</gene>
<evidence type="ECO:0000256" key="4">
    <source>
        <dbReference type="ARBA" id="ARBA00023002"/>
    </source>
</evidence>
<comment type="cofactor">
    <cofactor evidence="1">
        <name>FAD</name>
        <dbReference type="ChEBI" id="CHEBI:57692"/>
    </cofactor>
</comment>
<evidence type="ECO:0000313" key="7">
    <source>
        <dbReference type="EMBL" id="KAH7322433.1"/>
    </source>
</evidence>
<sequence>MEDLKQATDHLQPLNLPAQMGIYFQDRPGRVGVEDTPDAPIIRAERRRLRNWLSTNIPIQWGKKVNTIEHNDEGVSVTFEDGSTAKGDILVGADGINSIVRQHLLQKPAKDLLKLVPLAAIVGEVALEGDAFKRQLELGHSAYVYMSPTLGFANFNGLHEVNPDGVSAKYYWMLMQPDASVEDSEHWLQKATQQEKLDHVLKLASKLPARFRELFELTPASGIKTETHIWRDLELESLPAGRVVLLGDSAHAMTPFRGEGGYHSFIDAMKLSEKLVGLDSKDIDAINAAVAEYNSEMLERGAEAVRNSRNENSDKRTRDTKTKLTTANQLVRPLPEVEIDLKAVRS</sequence>
<dbReference type="Gene3D" id="3.50.50.60">
    <property type="entry name" value="FAD/NAD(P)-binding domain"/>
    <property type="match status" value="1"/>
</dbReference>
<proteinExistence type="predicted"/>
<comment type="caution">
    <text evidence="7">The sequence shown here is derived from an EMBL/GenBank/DDBJ whole genome shotgun (WGS) entry which is preliminary data.</text>
</comment>
<protein>
    <recommendedName>
        <fullName evidence="6">FAD-binding domain-containing protein</fullName>
    </recommendedName>
</protein>
<evidence type="ECO:0000256" key="2">
    <source>
        <dbReference type="ARBA" id="ARBA00022630"/>
    </source>
</evidence>
<dbReference type="AlphaFoldDB" id="A0A8K0ST40"/>
<accession>A0A8K0ST40</accession>
<keyword evidence="3" id="KW-0274">FAD</keyword>
<dbReference type="EMBL" id="JAGPNK010000004">
    <property type="protein sequence ID" value="KAH7322433.1"/>
    <property type="molecule type" value="Genomic_DNA"/>
</dbReference>
<dbReference type="PANTHER" id="PTHR47178:SF6">
    <property type="entry name" value="FAD-BINDING DOMAIN-CONTAINING PROTEIN"/>
    <property type="match status" value="1"/>
</dbReference>
<dbReference type="InterPro" id="IPR002938">
    <property type="entry name" value="FAD-bd"/>
</dbReference>
<keyword evidence="2" id="KW-0285">Flavoprotein</keyword>
<evidence type="ECO:0000256" key="3">
    <source>
        <dbReference type="ARBA" id="ARBA00022827"/>
    </source>
</evidence>
<dbReference type="PRINTS" id="PR00420">
    <property type="entry name" value="RNGMNOXGNASE"/>
</dbReference>
<dbReference type="GO" id="GO:0071949">
    <property type="term" value="F:FAD binding"/>
    <property type="evidence" value="ECO:0007669"/>
    <property type="project" value="InterPro"/>
</dbReference>
<evidence type="ECO:0000259" key="6">
    <source>
        <dbReference type="Pfam" id="PF01494"/>
    </source>
</evidence>
<dbReference type="InterPro" id="IPR036188">
    <property type="entry name" value="FAD/NAD-bd_sf"/>
</dbReference>
<dbReference type="PANTHER" id="PTHR47178">
    <property type="entry name" value="MONOOXYGENASE, FAD-BINDING"/>
    <property type="match status" value="1"/>
</dbReference>
<dbReference type="SUPFAM" id="SSF51905">
    <property type="entry name" value="FAD/NAD(P)-binding domain"/>
    <property type="match status" value="1"/>
</dbReference>